<dbReference type="PANTHER" id="PTHR43011:SF1">
    <property type="entry name" value="IRON-SULFUR CLUSTER ASSEMBLY 2 HOMOLOG, MITOCHONDRIAL"/>
    <property type="match status" value="1"/>
</dbReference>
<dbReference type="NCBIfam" id="TIGR00049">
    <property type="entry name" value="iron-sulfur cluster assembly accessory protein"/>
    <property type="match status" value="1"/>
</dbReference>
<evidence type="ECO:0000313" key="2">
    <source>
        <dbReference type="EMBL" id="EGD60881.1"/>
    </source>
</evidence>
<proteinExistence type="predicted"/>
<dbReference type="InParanoid" id="F1Z3D2"/>
<dbReference type="EMBL" id="AEWJ01000003">
    <property type="protein sequence ID" value="EGD60881.1"/>
    <property type="molecule type" value="Genomic_DNA"/>
</dbReference>
<comment type="caution">
    <text evidence="2">The sequence shown here is derived from an EMBL/GenBank/DDBJ whole genome shotgun (WGS) entry which is preliminary data.</text>
</comment>
<evidence type="ECO:0000259" key="1">
    <source>
        <dbReference type="Pfam" id="PF01521"/>
    </source>
</evidence>
<reference evidence="2 3" key="1">
    <citation type="journal article" date="2012" name="J. Bacteriol.">
        <title>Draft Genome Sequence of Novosphingobium nitrogenifigens Y88T.</title>
        <authorList>
            <person name="Strabala T.J."/>
            <person name="Macdonald L."/>
            <person name="Liu V."/>
            <person name="Smit A.M."/>
        </authorList>
    </citation>
    <scope>NUCLEOTIDE SEQUENCE [LARGE SCALE GENOMIC DNA]</scope>
    <source>
        <strain evidence="2 3">DSM 19370</strain>
    </source>
</reference>
<dbReference type="RefSeq" id="WP_008072057.1">
    <property type="nucleotide sequence ID" value="NZ_AQWK01000022.1"/>
</dbReference>
<dbReference type="GO" id="GO:0051539">
    <property type="term" value="F:4 iron, 4 sulfur cluster binding"/>
    <property type="evidence" value="ECO:0007669"/>
    <property type="project" value="TreeGrafter"/>
</dbReference>
<dbReference type="Pfam" id="PF01521">
    <property type="entry name" value="Fe-S_biosyn"/>
    <property type="match status" value="1"/>
</dbReference>
<dbReference type="Proteomes" id="UP000004728">
    <property type="component" value="Unassembled WGS sequence"/>
</dbReference>
<keyword evidence="3" id="KW-1185">Reference proteome</keyword>
<dbReference type="GO" id="GO:0016226">
    <property type="term" value="P:iron-sulfur cluster assembly"/>
    <property type="evidence" value="ECO:0007669"/>
    <property type="project" value="InterPro"/>
</dbReference>
<dbReference type="STRING" id="983920.Y88_3384"/>
<dbReference type="InterPro" id="IPR016092">
    <property type="entry name" value="ATAP"/>
</dbReference>
<dbReference type="GO" id="GO:0051537">
    <property type="term" value="F:2 iron, 2 sulfur cluster binding"/>
    <property type="evidence" value="ECO:0007669"/>
    <property type="project" value="TreeGrafter"/>
</dbReference>
<name>F1Z3D2_9SPHN</name>
<dbReference type="eggNOG" id="COG0316">
    <property type="taxonomic scope" value="Bacteria"/>
</dbReference>
<accession>F1Z3D2</accession>
<dbReference type="InterPro" id="IPR000361">
    <property type="entry name" value="ATAP_core_dom"/>
</dbReference>
<dbReference type="PANTHER" id="PTHR43011">
    <property type="entry name" value="IRON-SULFUR CLUSTER ASSEMBLY 2 HOMOLOG, MITOCHONDRIAL"/>
    <property type="match status" value="1"/>
</dbReference>
<evidence type="ECO:0000313" key="3">
    <source>
        <dbReference type="Proteomes" id="UP000004728"/>
    </source>
</evidence>
<dbReference type="SUPFAM" id="SSF89360">
    <property type="entry name" value="HesB-like domain"/>
    <property type="match status" value="1"/>
</dbReference>
<protein>
    <submittedName>
        <fullName evidence="2">Iron-sulfur cluster assembly accessory protein</fullName>
    </submittedName>
</protein>
<gene>
    <name evidence="2" type="ORF">Y88_3384</name>
</gene>
<organism evidence="2 3">
    <name type="scientific">Novosphingobium nitrogenifigens DSM 19370</name>
    <dbReference type="NCBI Taxonomy" id="983920"/>
    <lineage>
        <taxon>Bacteria</taxon>
        <taxon>Pseudomonadati</taxon>
        <taxon>Pseudomonadota</taxon>
        <taxon>Alphaproteobacteria</taxon>
        <taxon>Sphingomonadales</taxon>
        <taxon>Sphingomonadaceae</taxon>
        <taxon>Novosphingobium</taxon>
    </lineage>
</organism>
<dbReference type="AlphaFoldDB" id="F1Z3D2"/>
<dbReference type="GO" id="GO:0005506">
    <property type="term" value="F:iron ion binding"/>
    <property type="evidence" value="ECO:0007669"/>
    <property type="project" value="TreeGrafter"/>
</dbReference>
<dbReference type="PROSITE" id="PS01152">
    <property type="entry name" value="HESB"/>
    <property type="match status" value="1"/>
</dbReference>
<sequence>MIALTDSALEAVRTAMARSQAAATPAGLRIQVETGGCAGYKYMMGLVAEPQPDDAIVTNGDVSVFIDPVSQPLLAGTTVDFVVALEGSGFTFTNPNASNSCSCGKSFG</sequence>
<dbReference type="OrthoDB" id="9801228at2"/>
<dbReference type="HOGENOM" id="CLU_069054_5_2_5"/>
<dbReference type="InterPro" id="IPR017870">
    <property type="entry name" value="FeS_cluster_insertion_CS"/>
</dbReference>
<feature type="domain" description="Core" evidence="1">
    <location>
        <begin position="2"/>
        <end position="105"/>
    </location>
</feature>
<dbReference type="Gene3D" id="2.60.300.12">
    <property type="entry name" value="HesB-like domain"/>
    <property type="match status" value="1"/>
</dbReference>
<dbReference type="InterPro" id="IPR035903">
    <property type="entry name" value="HesB-like_dom_sf"/>
</dbReference>